<dbReference type="InterPro" id="IPR002110">
    <property type="entry name" value="Ankyrin_rpt"/>
</dbReference>
<dbReference type="EMBL" id="MU865115">
    <property type="protein sequence ID" value="KAK4457425.1"/>
    <property type="molecule type" value="Genomic_DNA"/>
</dbReference>
<dbReference type="AlphaFoldDB" id="A0AAV9HBI0"/>
<name>A0AAV9HBI0_9PEZI</name>
<reference evidence="2" key="1">
    <citation type="journal article" date="2023" name="Mol. Phylogenet. Evol.">
        <title>Genome-scale phylogeny and comparative genomics of the fungal order Sordariales.</title>
        <authorList>
            <person name="Hensen N."/>
            <person name="Bonometti L."/>
            <person name="Westerberg I."/>
            <person name="Brannstrom I.O."/>
            <person name="Guillou S."/>
            <person name="Cros-Aarteil S."/>
            <person name="Calhoun S."/>
            <person name="Haridas S."/>
            <person name="Kuo A."/>
            <person name="Mondo S."/>
            <person name="Pangilinan J."/>
            <person name="Riley R."/>
            <person name="LaButti K."/>
            <person name="Andreopoulos B."/>
            <person name="Lipzen A."/>
            <person name="Chen C."/>
            <person name="Yan M."/>
            <person name="Daum C."/>
            <person name="Ng V."/>
            <person name="Clum A."/>
            <person name="Steindorff A."/>
            <person name="Ohm R.A."/>
            <person name="Martin F."/>
            <person name="Silar P."/>
            <person name="Natvig D.O."/>
            <person name="Lalanne C."/>
            <person name="Gautier V."/>
            <person name="Ament-Velasquez S.L."/>
            <person name="Kruys A."/>
            <person name="Hutchinson M.I."/>
            <person name="Powell A.J."/>
            <person name="Barry K."/>
            <person name="Miller A.N."/>
            <person name="Grigoriev I.V."/>
            <person name="Debuchy R."/>
            <person name="Gladieux P."/>
            <person name="Hiltunen Thoren M."/>
            <person name="Johannesson H."/>
        </authorList>
    </citation>
    <scope>NUCLEOTIDE SEQUENCE</scope>
    <source>
        <strain evidence="2">PSN324</strain>
    </source>
</reference>
<feature type="coiled-coil region" evidence="1">
    <location>
        <begin position="119"/>
        <end position="146"/>
    </location>
</feature>
<keyword evidence="3" id="KW-1185">Reference proteome</keyword>
<reference evidence="2" key="2">
    <citation type="submission" date="2023-06" db="EMBL/GenBank/DDBJ databases">
        <authorList>
            <consortium name="Lawrence Berkeley National Laboratory"/>
            <person name="Mondo S.J."/>
            <person name="Hensen N."/>
            <person name="Bonometti L."/>
            <person name="Westerberg I."/>
            <person name="Brannstrom I.O."/>
            <person name="Guillou S."/>
            <person name="Cros-Aarteil S."/>
            <person name="Calhoun S."/>
            <person name="Haridas S."/>
            <person name="Kuo A."/>
            <person name="Pangilinan J."/>
            <person name="Riley R."/>
            <person name="Labutti K."/>
            <person name="Andreopoulos B."/>
            <person name="Lipzen A."/>
            <person name="Chen C."/>
            <person name="Yanf M."/>
            <person name="Daum C."/>
            <person name="Ng V."/>
            <person name="Clum A."/>
            <person name="Steindorff A."/>
            <person name="Ohm R."/>
            <person name="Martin F."/>
            <person name="Silar P."/>
            <person name="Natvig D."/>
            <person name="Lalanne C."/>
            <person name="Gautier V."/>
            <person name="Ament-Velasquez S.L."/>
            <person name="Kruys A."/>
            <person name="Hutchinson M.I."/>
            <person name="Powell A.J."/>
            <person name="Barry K."/>
            <person name="Miller A.N."/>
            <person name="Grigoriev I.V."/>
            <person name="Debuchy R."/>
            <person name="Gladieux P."/>
            <person name="Thoren M.H."/>
            <person name="Johannesson H."/>
        </authorList>
    </citation>
    <scope>NUCLEOTIDE SEQUENCE</scope>
    <source>
        <strain evidence="2">PSN324</strain>
    </source>
</reference>
<proteinExistence type="predicted"/>
<protein>
    <recommendedName>
        <fullName evidence="4">Fungal N-terminal domain-containing protein</fullName>
    </recommendedName>
</protein>
<accession>A0AAV9HBI0</accession>
<organism evidence="2 3">
    <name type="scientific">Cladorrhinum samala</name>
    <dbReference type="NCBI Taxonomy" id="585594"/>
    <lineage>
        <taxon>Eukaryota</taxon>
        <taxon>Fungi</taxon>
        <taxon>Dikarya</taxon>
        <taxon>Ascomycota</taxon>
        <taxon>Pezizomycotina</taxon>
        <taxon>Sordariomycetes</taxon>
        <taxon>Sordariomycetidae</taxon>
        <taxon>Sordariales</taxon>
        <taxon>Podosporaceae</taxon>
        <taxon>Cladorrhinum</taxon>
    </lineage>
</organism>
<keyword evidence="1" id="KW-0175">Coiled coil</keyword>
<evidence type="ECO:0000256" key="1">
    <source>
        <dbReference type="SAM" id="Coils"/>
    </source>
</evidence>
<comment type="caution">
    <text evidence="2">The sequence shown here is derived from an EMBL/GenBank/DDBJ whole genome shotgun (WGS) entry which is preliminary data.</text>
</comment>
<dbReference type="SUPFAM" id="SSF48403">
    <property type="entry name" value="Ankyrin repeat"/>
    <property type="match status" value="1"/>
</dbReference>
<dbReference type="Pfam" id="PF12796">
    <property type="entry name" value="Ank_2"/>
    <property type="match status" value="1"/>
</dbReference>
<evidence type="ECO:0008006" key="4">
    <source>
        <dbReference type="Google" id="ProtNLM"/>
    </source>
</evidence>
<dbReference type="Gene3D" id="1.25.40.20">
    <property type="entry name" value="Ankyrin repeat-containing domain"/>
    <property type="match status" value="1"/>
</dbReference>
<gene>
    <name evidence="2" type="ORF">QBC42DRAFT_279101</name>
</gene>
<evidence type="ECO:0000313" key="2">
    <source>
        <dbReference type="EMBL" id="KAK4457425.1"/>
    </source>
</evidence>
<dbReference type="InterPro" id="IPR036770">
    <property type="entry name" value="Ankyrin_rpt-contain_sf"/>
</dbReference>
<sequence>MADPISLVGLTAGLVSLGLQLSEGLVKYMDALKCREEEITLAKQQVSSLTSLIHTIETAAQQFQSAHPVVSTTVQSSIASCRAELAALEALVLELAGPAQSASGGLRTALKSHGKKLAYVFDRSNLEKLEQKLERTNGQLMLALQTLGIEISGSATGKLLTIESAVTAVDVKVSDESREVKQQIQDTKDSIALYHCQLNRQITAVDVKISSESQDLKQQLQATRGLQIAHHAQLSGQGAVTHRMHLTELDELKTIRAESAARHAEIMRQLELTRQENMKVITSRLMAKPAALKEICEAVQGERAVSLAAHQYSNRLDANQNTSRHSSDQEFQTMLSSLGVVTTCFCRPRKKMEHKLLTHNSQLSLFTESITTEHHSINCQARRPTGKAQKREYGLVYNGLRHILNVAINISFATHTGAGAWSIAPTFTYYPTVDRCSSPAFQILGLLDDASRSCLRNHSDFHGLSREWSKLTAVALSKLDSLLRQNKISPRVVDEENQSLAHCAARIMSTVEDRVTRISSFRGKNSSSIPTRLLQVFKILVSYDVPVTDYNIWGRAPLDYTFPDTDVSTTTFIDLADMIYSAGWDITPAYRSGTLQHFRPSGHVAPWLHALNHSSRIAEVYGCGPLSLAVVSNDLEQVKYFLERKPCMLMERNRFGESPLHLACDKPSCLKLILRYAKKELLDDVDNWKYTALQWALMQSGDRCENGPANILCSQCNCAETSAMLLEAGSSLSYSLYKELQFVFRDTSYKCKQAFVEHLKRRRDELKALAVKHLSDSEVQGMEFQNGSVLDAVVPQVVSLLQQRGVEIPPALYIFPTGDEDDVAGFYPIYQILSSESDADIFFSLGFRDMNLSSCYDLRTWGYWSLKYLQWLSQHGANVLFKKLSLSSPEDGLFAAHVTCWKLGRWVLGKAYPSPEPDSSGLNDDWVHKVHIAAISAAMADDCRCRCSISGCLPYKFFMAGLDIEFLTCSQIESEVTQIFVNSYLNVFGTDLQIAHHYVALRYMTYSALGIPHTCCFSEYGPAHRNSFSEAEINEIQSEHAECLDLLEELLKEFEGQVDAIFSSRPVDQRLPDIIHFWSSTWVKRIKGVLEQLEGNSLSEEEKAGAERLGVVWNSEPLEEDPEPLTENPHKRWTWEYWFYELDKITV</sequence>
<dbReference type="Proteomes" id="UP001321749">
    <property type="component" value="Unassembled WGS sequence"/>
</dbReference>
<evidence type="ECO:0000313" key="3">
    <source>
        <dbReference type="Proteomes" id="UP001321749"/>
    </source>
</evidence>